<keyword evidence="3" id="KW-1185">Reference proteome</keyword>
<dbReference type="Proteomes" id="UP000182100">
    <property type="component" value="Unassembled WGS sequence"/>
</dbReference>
<dbReference type="AlphaFoldDB" id="A0A1G6XV07"/>
<dbReference type="EMBL" id="FMZK01000012">
    <property type="protein sequence ID" value="SDD81255.1"/>
    <property type="molecule type" value="Genomic_DNA"/>
</dbReference>
<accession>A0A1G6XV07</accession>
<evidence type="ECO:0008006" key="4">
    <source>
        <dbReference type="Google" id="ProtNLM"/>
    </source>
</evidence>
<name>A0A1G6XV07_9ACTN</name>
<feature type="region of interest" description="Disordered" evidence="1">
    <location>
        <begin position="40"/>
        <end position="64"/>
    </location>
</feature>
<sequence>MDALTRDFVSAHRADFGVQRICRARGTSRAGHHRYLATRQARVERSAEEERTAIAAGPHLPRRT</sequence>
<evidence type="ECO:0000256" key="1">
    <source>
        <dbReference type="SAM" id="MobiDB-lite"/>
    </source>
</evidence>
<evidence type="ECO:0000313" key="2">
    <source>
        <dbReference type="EMBL" id="SDD81255.1"/>
    </source>
</evidence>
<gene>
    <name evidence="2" type="ORF">SAMN05216505_11260</name>
</gene>
<protein>
    <recommendedName>
        <fullName evidence="4">Transposase</fullName>
    </recommendedName>
</protein>
<evidence type="ECO:0000313" key="3">
    <source>
        <dbReference type="Proteomes" id="UP000182100"/>
    </source>
</evidence>
<organism evidence="2 3">
    <name type="scientific">Streptomyces prasinopilosus</name>
    <dbReference type="NCBI Taxonomy" id="67344"/>
    <lineage>
        <taxon>Bacteria</taxon>
        <taxon>Bacillati</taxon>
        <taxon>Actinomycetota</taxon>
        <taxon>Actinomycetes</taxon>
        <taxon>Kitasatosporales</taxon>
        <taxon>Streptomycetaceae</taxon>
        <taxon>Streptomyces</taxon>
    </lineage>
</organism>
<reference evidence="3" key="1">
    <citation type="submission" date="2016-10" db="EMBL/GenBank/DDBJ databases">
        <authorList>
            <person name="Varghese N."/>
            <person name="Submissions S."/>
        </authorList>
    </citation>
    <scope>NUCLEOTIDE SEQUENCE [LARGE SCALE GENOMIC DNA]</scope>
    <source>
        <strain evidence="3">CGMCC 4.3504</strain>
    </source>
</reference>
<proteinExistence type="predicted"/>
<feature type="compositionally biased region" description="Basic and acidic residues" evidence="1">
    <location>
        <begin position="41"/>
        <end position="52"/>
    </location>
</feature>
<dbReference type="RefSeq" id="WP_055573992.1">
    <property type="nucleotide sequence ID" value="NZ_FMZK01000012.1"/>
</dbReference>